<sequence>MKFRSLPYAILFIALLGDSAGAAETTPERGYELRLQRVAASGLRATLTRHDGAFVYPDIALVPSNCPLGAGAAVREQAQLWLTGKSGRATLAEIRVPTRNSSSCILLGKFTTHSDDDQGEMPPTGLPGQGQLLALPIANLIAMGQLQIGTSSASWTGEQIVVSAADGKPQGGECAFPFSYRTGNVGGGASTPTKNRLTRQSSNGSVQVEHALPGLEPGTDTQFAATILLRPGGSTLMLDIDAPDLVEEGENLIEGEPDPNHYSIEVTVSGSCR</sequence>
<feature type="signal peptide" evidence="1">
    <location>
        <begin position="1"/>
        <end position="22"/>
    </location>
</feature>
<keyword evidence="3" id="KW-1185">Reference proteome</keyword>
<evidence type="ECO:0000313" key="3">
    <source>
        <dbReference type="Proteomes" id="UP000295293"/>
    </source>
</evidence>
<dbReference type="AlphaFoldDB" id="A0A4R6YW88"/>
<accession>A0A4R6YW88</accession>
<evidence type="ECO:0000313" key="2">
    <source>
        <dbReference type="EMBL" id="TDR43084.1"/>
    </source>
</evidence>
<dbReference type="Proteomes" id="UP000295293">
    <property type="component" value="Unassembled WGS sequence"/>
</dbReference>
<evidence type="ECO:0000256" key="1">
    <source>
        <dbReference type="SAM" id="SignalP"/>
    </source>
</evidence>
<name>A0A4R6YW88_9GAMM</name>
<dbReference type="EMBL" id="SNZH01000007">
    <property type="protein sequence ID" value="TDR43084.1"/>
    <property type="molecule type" value="Genomic_DNA"/>
</dbReference>
<keyword evidence="1" id="KW-0732">Signal</keyword>
<feature type="chain" id="PRO_5020292829" evidence="1">
    <location>
        <begin position="23"/>
        <end position="273"/>
    </location>
</feature>
<gene>
    <name evidence="2" type="ORF">DFR29_10790</name>
</gene>
<dbReference type="RefSeq" id="WP_133819002.1">
    <property type="nucleotide sequence ID" value="NZ_SNZH01000007.1"/>
</dbReference>
<comment type="caution">
    <text evidence="2">The sequence shown here is derived from an EMBL/GenBank/DDBJ whole genome shotgun (WGS) entry which is preliminary data.</text>
</comment>
<reference evidence="2 3" key="1">
    <citation type="submission" date="2019-03" db="EMBL/GenBank/DDBJ databases">
        <title>Genomic Encyclopedia of Type Strains, Phase IV (KMG-IV): sequencing the most valuable type-strain genomes for metagenomic binning, comparative biology and taxonomic classification.</title>
        <authorList>
            <person name="Goeker M."/>
        </authorList>
    </citation>
    <scope>NUCLEOTIDE SEQUENCE [LARGE SCALE GENOMIC DNA]</scope>
    <source>
        <strain evidence="2 3">DSM 21667</strain>
    </source>
</reference>
<organism evidence="2 3">
    <name type="scientific">Tahibacter aquaticus</name>
    <dbReference type="NCBI Taxonomy" id="520092"/>
    <lineage>
        <taxon>Bacteria</taxon>
        <taxon>Pseudomonadati</taxon>
        <taxon>Pseudomonadota</taxon>
        <taxon>Gammaproteobacteria</taxon>
        <taxon>Lysobacterales</taxon>
        <taxon>Rhodanobacteraceae</taxon>
        <taxon>Tahibacter</taxon>
    </lineage>
</organism>
<protein>
    <submittedName>
        <fullName evidence="2">Uncharacterized protein</fullName>
    </submittedName>
</protein>
<proteinExistence type="predicted"/>